<dbReference type="PROSITE" id="PS50115">
    <property type="entry name" value="ARFGAP"/>
    <property type="match status" value="1"/>
</dbReference>
<feature type="domain" description="PDZ" evidence="6">
    <location>
        <begin position="229"/>
        <end position="284"/>
    </location>
</feature>
<dbReference type="PROSITE" id="PS50106">
    <property type="entry name" value="PDZ"/>
    <property type="match status" value="1"/>
</dbReference>
<dbReference type="InterPro" id="IPR036034">
    <property type="entry name" value="PDZ_sf"/>
</dbReference>
<dbReference type="InterPro" id="IPR037278">
    <property type="entry name" value="ARFGAP/RecO"/>
</dbReference>
<evidence type="ECO:0008006" key="10">
    <source>
        <dbReference type="Google" id="ProtNLM"/>
    </source>
</evidence>
<evidence type="ECO:0000313" key="9">
    <source>
        <dbReference type="Proteomes" id="UP001160483"/>
    </source>
</evidence>
<dbReference type="AlphaFoldDB" id="A0AAU9L699"/>
<dbReference type="GO" id="GO:0008270">
    <property type="term" value="F:zinc ion binding"/>
    <property type="evidence" value="ECO:0007669"/>
    <property type="project" value="UniProtKB-KW"/>
</dbReference>
<dbReference type="PRINTS" id="PR00405">
    <property type="entry name" value="REVINTRACTNG"/>
</dbReference>
<dbReference type="SMART" id="SM00228">
    <property type="entry name" value="PDZ"/>
    <property type="match status" value="1"/>
</dbReference>
<evidence type="ECO:0000256" key="1">
    <source>
        <dbReference type="ARBA" id="ARBA00022468"/>
    </source>
</evidence>
<gene>
    <name evidence="8" type="ORF">PBS003_LOCUS5138</name>
</gene>
<evidence type="ECO:0000256" key="3">
    <source>
        <dbReference type="ARBA" id="ARBA00022771"/>
    </source>
</evidence>
<dbReference type="Proteomes" id="UP001160483">
    <property type="component" value="Unassembled WGS sequence"/>
</dbReference>
<accession>A0AAU9L699</accession>
<evidence type="ECO:0000313" key="8">
    <source>
        <dbReference type="EMBL" id="CAH0478442.1"/>
    </source>
</evidence>
<sequence length="378" mass="41069">MCLSHIPSTFRVFCVVQFRAKRRLDPELAALNSCRSLCPISATSRSNCGVMPEPVAMMRLSSATEVTIRLLPGNDRCADCKAIFPQWAGVSFGILLCLTCAGKHRSLGVKTSFVKSLEMDAWSASEVRALELGGNAKWSAVCAGAGVADLSMLESDENSLLTKSCTLSAMPATKAEYLSDHVDNTTVKCTMCCIMVSLNNLNAHSKLCFVSASRTVGWRMYEQKIGAPGEPLGFTVAKASSGYAEVCRVIPGGAAERANVIVGSLLIGLNDEKNLKFNEVVGMLPTLPRPILFHFVFRSQAAFEGPKTVVLSVPEPRVVEINITLHDKEELGCSLSTTGFYCVKYLKPTDYVREICTAQRPIKITVHRVEGLMRGWSS</sequence>
<proteinExistence type="predicted"/>
<dbReference type="GO" id="GO:0005096">
    <property type="term" value="F:GTPase activator activity"/>
    <property type="evidence" value="ECO:0007669"/>
    <property type="project" value="UniProtKB-KW"/>
</dbReference>
<evidence type="ECO:0000256" key="5">
    <source>
        <dbReference type="PROSITE-ProRule" id="PRU00288"/>
    </source>
</evidence>
<evidence type="ECO:0000259" key="7">
    <source>
        <dbReference type="PROSITE" id="PS50115"/>
    </source>
</evidence>
<dbReference type="PANTHER" id="PTHR45686">
    <property type="entry name" value="ADP-RIBOSYLATION FACTOR GTPASE ACTIVATING PROTEIN 3, ISOFORM H-RELATED"/>
    <property type="match status" value="1"/>
</dbReference>
<keyword evidence="2" id="KW-0479">Metal-binding</keyword>
<dbReference type="Pfam" id="PF01412">
    <property type="entry name" value="ArfGap"/>
    <property type="match status" value="1"/>
</dbReference>
<dbReference type="GO" id="GO:0048205">
    <property type="term" value="P:COPI coating of Golgi vesicle"/>
    <property type="evidence" value="ECO:0007669"/>
    <property type="project" value="TreeGrafter"/>
</dbReference>
<dbReference type="SUPFAM" id="SSF57863">
    <property type="entry name" value="ArfGap/RecO-like zinc finger"/>
    <property type="match status" value="1"/>
</dbReference>
<evidence type="ECO:0000256" key="4">
    <source>
        <dbReference type="ARBA" id="ARBA00022833"/>
    </source>
</evidence>
<dbReference type="PANTHER" id="PTHR45686:SF4">
    <property type="entry name" value="ADP-RIBOSYLATION FACTOR GTPASE ACTIVATING PROTEIN 3, ISOFORM H"/>
    <property type="match status" value="1"/>
</dbReference>
<organism evidence="8 9">
    <name type="scientific">Peronospora belbahrii</name>
    <dbReference type="NCBI Taxonomy" id="622444"/>
    <lineage>
        <taxon>Eukaryota</taxon>
        <taxon>Sar</taxon>
        <taxon>Stramenopiles</taxon>
        <taxon>Oomycota</taxon>
        <taxon>Peronosporomycetes</taxon>
        <taxon>Peronosporales</taxon>
        <taxon>Peronosporaceae</taxon>
        <taxon>Peronospora</taxon>
    </lineage>
</organism>
<keyword evidence="4" id="KW-0862">Zinc</keyword>
<comment type="caution">
    <text evidence="8">The sequence shown here is derived from an EMBL/GenBank/DDBJ whole genome shotgun (WGS) entry which is preliminary data.</text>
</comment>
<keyword evidence="1" id="KW-0343">GTPase activation</keyword>
<dbReference type="InterPro" id="IPR001478">
    <property type="entry name" value="PDZ"/>
</dbReference>
<dbReference type="InterPro" id="IPR001164">
    <property type="entry name" value="ArfGAP_dom"/>
</dbReference>
<evidence type="ECO:0000256" key="2">
    <source>
        <dbReference type="ARBA" id="ARBA00022723"/>
    </source>
</evidence>
<protein>
    <recommendedName>
        <fullName evidence="10">Arf-GAP domain-containing protein</fullName>
    </recommendedName>
</protein>
<feature type="domain" description="Arf-GAP" evidence="7">
    <location>
        <begin position="62"/>
        <end position="137"/>
    </location>
</feature>
<dbReference type="EMBL" id="CAKKTJ010000245">
    <property type="protein sequence ID" value="CAH0478442.1"/>
    <property type="molecule type" value="Genomic_DNA"/>
</dbReference>
<dbReference type="SUPFAM" id="SSF50156">
    <property type="entry name" value="PDZ domain-like"/>
    <property type="match status" value="1"/>
</dbReference>
<dbReference type="SMART" id="SM00105">
    <property type="entry name" value="ArfGap"/>
    <property type="match status" value="1"/>
</dbReference>
<dbReference type="Gene3D" id="1.10.220.150">
    <property type="entry name" value="Arf GTPase activating protein"/>
    <property type="match status" value="1"/>
</dbReference>
<name>A0AAU9L699_9STRA</name>
<reference evidence="8" key="1">
    <citation type="submission" date="2021-11" db="EMBL/GenBank/DDBJ databases">
        <authorList>
            <person name="Islam A."/>
            <person name="Islam S."/>
            <person name="Flora M.S."/>
            <person name="Rahman M."/>
            <person name="Ziaur R.M."/>
            <person name="Epstein J.H."/>
            <person name="Hassan M."/>
            <person name="Klassen M."/>
            <person name="Woodard K."/>
            <person name="Webb A."/>
            <person name="Webby R.J."/>
            <person name="El Zowalaty M.E."/>
        </authorList>
    </citation>
    <scope>NUCLEOTIDE SEQUENCE</scope>
    <source>
        <strain evidence="8">Pbs3</strain>
    </source>
</reference>
<dbReference type="InterPro" id="IPR038508">
    <property type="entry name" value="ArfGAP_dom_sf"/>
</dbReference>
<dbReference type="GO" id="GO:0000139">
    <property type="term" value="C:Golgi membrane"/>
    <property type="evidence" value="ECO:0007669"/>
    <property type="project" value="GOC"/>
</dbReference>
<evidence type="ECO:0000259" key="6">
    <source>
        <dbReference type="PROSITE" id="PS50106"/>
    </source>
</evidence>
<keyword evidence="3 5" id="KW-0863">Zinc-finger</keyword>